<dbReference type="InterPro" id="IPR018647">
    <property type="entry name" value="SLFN_3-like_DNA/RNA_helicase"/>
</dbReference>
<dbReference type="RefSeq" id="WP_062110696.1">
    <property type="nucleotide sequence ID" value="NZ_LHZR01000114.1"/>
</dbReference>
<dbReference type="STRING" id="318683.A0U94_02795"/>
<dbReference type="Proteomes" id="UP000075636">
    <property type="component" value="Unassembled WGS sequence"/>
</dbReference>
<gene>
    <name evidence="2" type="ORF">AD945_17370</name>
</gene>
<dbReference type="PATRIC" id="fig|318683.6.peg.370"/>
<protein>
    <recommendedName>
        <fullName evidence="1">Schlafen group 3-like DNA/RNA helicase domain-containing protein</fullName>
    </recommendedName>
</protein>
<comment type="caution">
    <text evidence="2">The sequence shown here is derived from an EMBL/GenBank/DDBJ whole genome shotgun (WGS) entry which is preliminary data.</text>
</comment>
<dbReference type="Pfam" id="PF09848">
    <property type="entry name" value="SLFN-g3_helicase"/>
    <property type="match status" value="1"/>
</dbReference>
<evidence type="ECO:0000313" key="3">
    <source>
        <dbReference type="Proteomes" id="UP000075636"/>
    </source>
</evidence>
<organism evidence="2 3">
    <name type="scientific">Gluconobacter albidus</name>
    <dbReference type="NCBI Taxonomy" id="318683"/>
    <lineage>
        <taxon>Bacteria</taxon>
        <taxon>Pseudomonadati</taxon>
        <taxon>Pseudomonadota</taxon>
        <taxon>Alphaproteobacteria</taxon>
        <taxon>Acetobacterales</taxon>
        <taxon>Acetobacteraceae</taxon>
        <taxon>Gluconobacter</taxon>
    </lineage>
</organism>
<feature type="domain" description="Schlafen group 3-like DNA/RNA helicase" evidence="1">
    <location>
        <begin position="242"/>
        <end position="627"/>
    </location>
</feature>
<dbReference type="OrthoDB" id="3193269at2"/>
<evidence type="ECO:0000313" key="2">
    <source>
        <dbReference type="EMBL" id="KXV45921.1"/>
    </source>
</evidence>
<reference evidence="2 3" key="1">
    <citation type="submission" date="2015-06" db="EMBL/GenBank/DDBJ databases">
        <title>Improved classification and identification of acetic acid bacteria using matrix-assisted laser desorption/ionization time-of-flight mass spectrometry; Gluconobacter nephelii and Gluconobacter uchimurae are later heterotypic synonyms of Gluconobacter japonicus and Gluconobacter oxydans, respectively.</title>
        <authorList>
            <person name="Li L."/>
            <person name="Cleenwerck I."/>
            <person name="De Vuyst L."/>
            <person name="Vandamme P."/>
        </authorList>
    </citation>
    <scope>NUCLEOTIDE SEQUENCE [LARGE SCALE GENOMIC DNA]</scope>
    <source>
        <strain evidence="2 3">LMG 1768</strain>
    </source>
</reference>
<evidence type="ECO:0000259" key="1">
    <source>
        <dbReference type="Pfam" id="PF09848"/>
    </source>
</evidence>
<sequence>MGAWWSGSVTTFLHTPLDQLCAALAHKVVQNRFQGEPQQARAWEAQIALLRDILPTLPNAQDWQVLFEFPIPRLGGRIDTVLVSPGAIYVLEFKIGSSHFDAAALSQTEGYALDLLDFHAASRAHPLIPILIATDAPSRAQTTPLLLPLSVTEVQCVNAAGLKTLLTTLAAQTAHTDHPLVPAQWEHAPYDPVPSIVEAARQIYATHSVADIHTARADATNLTQTSACIASILDTARTAGRKVIVFVSGIPGAGKTLCGLKAAFADGSDATGATFLTGNPTLVSVLREALTRDTVSRGQKRLLVEQRMESTIQSLTKFRDHYVGRPEECPPEQIMVIDEAQRCWTQAQAVRKSTLRHVKLTDSEPAHLLDIMGRHEGFAAILCLIGHGQEINDGEGGLACWGEALLSRPAWLVEAAPDVIGTGDLTHLPSALAAGRQRFLHLGVAIRSLREEKAPRWVNAVLNGDVETARSLAGQTDLPFRLTRSLDDLRAGLRHRSRLTYRCGLVASSKAKRLRAEGLGCEVPHMDDKAVSQWFLNRWVPDRDIRASDALETYATEFAIQGLELDFVGLCWDGDLIRASSGDCWQPRRFSGTKWANVKSEETALWRLNTYRVLLTRARYETLIWVPQGSADDPTRDPETLDRIADFLMACGVPLLGTVADTAPPFTVQNDLADLLSG</sequence>
<dbReference type="AlphaFoldDB" id="A0A149TEN0"/>
<accession>A0A149TEN0</accession>
<dbReference type="EMBL" id="LHZR01000114">
    <property type="protein sequence ID" value="KXV45921.1"/>
    <property type="molecule type" value="Genomic_DNA"/>
</dbReference>
<proteinExistence type="predicted"/>
<name>A0A149TEN0_9PROT</name>